<comment type="catalytic activity">
    <reaction evidence="7">
        <text>glycerol + ATP = sn-glycerol 3-phosphate + ADP + H(+)</text>
        <dbReference type="Rhea" id="RHEA:21644"/>
        <dbReference type="ChEBI" id="CHEBI:15378"/>
        <dbReference type="ChEBI" id="CHEBI:17754"/>
        <dbReference type="ChEBI" id="CHEBI:30616"/>
        <dbReference type="ChEBI" id="CHEBI:57597"/>
        <dbReference type="ChEBI" id="CHEBI:456216"/>
        <dbReference type="EC" id="2.7.1.30"/>
    </reaction>
</comment>
<feature type="binding site" evidence="7">
    <location>
        <position position="416"/>
    </location>
    <ligand>
        <name>ADP</name>
        <dbReference type="ChEBI" id="CHEBI:456216"/>
    </ligand>
</feature>
<feature type="binding site" evidence="7">
    <location>
        <position position="136"/>
    </location>
    <ligand>
        <name>glycerol</name>
        <dbReference type="ChEBI" id="CHEBI:17754"/>
    </ligand>
</feature>
<evidence type="ECO:0000256" key="7">
    <source>
        <dbReference type="HAMAP-Rule" id="MF_00186"/>
    </source>
</evidence>
<feature type="binding site" evidence="7">
    <location>
        <position position="18"/>
    </location>
    <ligand>
        <name>ADP</name>
        <dbReference type="ChEBI" id="CHEBI:456216"/>
    </ligand>
</feature>
<keyword evidence="3 7" id="KW-0547">Nucleotide-binding</keyword>
<feature type="binding site" evidence="7">
    <location>
        <position position="311"/>
    </location>
    <ligand>
        <name>ATP</name>
        <dbReference type="ChEBI" id="CHEBI:30616"/>
    </ligand>
</feature>
<dbReference type="GO" id="GO:0004370">
    <property type="term" value="F:glycerol kinase activity"/>
    <property type="evidence" value="ECO:0007669"/>
    <property type="project" value="UniProtKB-EC"/>
</dbReference>
<feature type="binding site" evidence="7">
    <location>
        <position position="136"/>
    </location>
    <ligand>
        <name>sn-glycerol 3-phosphate</name>
        <dbReference type="ChEBI" id="CHEBI:57597"/>
    </ligand>
</feature>
<feature type="binding site" evidence="7">
    <location>
        <position position="412"/>
    </location>
    <ligand>
        <name>ADP</name>
        <dbReference type="ChEBI" id="CHEBI:456216"/>
    </ligand>
</feature>
<evidence type="ECO:0000313" key="12">
    <source>
        <dbReference type="Proteomes" id="UP000785625"/>
    </source>
</evidence>
<feature type="binding site" evidence="7">
    <location>
        <position position="412"/>
    </location>
    <ligand>
        <name>ATP</name>
        <dbReference type="ChEBI" id="CHEBI:30616"/>
    </ligand>
</feature>
<dbReference type="InterPro" id="IPR005999">
    <property type="entry name" value="Glycerol_kin"/>
</dbReference>
<proteinExistence type="inferred from homology"/>
<keyword evidence="6 7" id="KW-0067">ATP-binding</keyword>
<organism evidence="11 12">
    <name type="scientific">Limosilactobacillus coleohominis</name>
    <dbReference type="NCBI Taxonomy" id="181675"/>
    <lineage>
        <taxon>Bacteria</taxon>
        <taxon>Bacillati</taxon>
        <taxon>Bacillota</taxon>
        <taxon>Bacilli</taxon>
        <taxon>Lactobacillales</taxon>
        <taxon>Lactobacillaceae</taxon>
        <taxon>Limosilactobacillus</taxon>
    </lineage>
</organism>
<feature type="binding site" evidence="7">
    <location>
        <position position="85"/>
    </location>
    <ligand>
        <name>sn-glycerol 3-phosphate</name>
        <dbReference type="ChEBI" id="CHEBI:57597"/>
    </ligand>
</feature>
<evidence type="ECO:0000256" key="8">
    <source>
        <dbReference type="RuleBase" id="RU003733"/>
    </source>
</evidence>
<comment type="caution">
    <text evidence="11">The sequence shown here is derived from an EMBL/GenBank/DDBJ whole genome shotgun (WGS) entry which is preliminary data.</text>
</comment>
<keyword evidence="5 7" id="KW-0319">Glycerol metabolism</keyword>
<gene>
    <name evidence="7 11" type="primary">glpK</name>
    <name evidence="11" type="ORF">H5975_04335</name>
</gene>
<dbReference type="PANTHER" id="PTHR10196:SF69">
    <property type="entry name" value="GLYCEROL KINASE"/>
    <property type="match status" value="1"/>
</dbReference>
<dbReference type="InterPro" id="IPR000577">
    <property type="entry name" value="Carb_kinase_FGGY"/>
</dbReference>
<feature type="binding site" evidence="7">
    <location>
        <position position="16"/>
    </location>
    <ligand>
        <name>ATP</name>
        <dbReference type="ChEBI" id="CHEBI:30616"/>
    </ligand>
</feature>
<name>A0ABS2GXU2_9LACO</name>
<dbReference type="HAMAP" id="MF_00186">
    <property type="entry name" value="Glycerol_kin"/>
    <property type="match status" value="1"/>
</dbReference>
<feature type="binding site" evidence="7">
    <location>
        <position position="246"/>
    </location>
    <ligand>
        <name>sn-glycerol 3-phosphate</name>
        <dbReference type="ChEBI" id="CHEBI:57597"/>
    </ligand>
</feature>
<feature type="binding site" evidence="7">
    <location>
        <position position="247"/>
    </location>
    <ligand>
        <name>glycerol</name>
        <dbReference type="ChEBI" id="CHEBI:17754"/>
    </ligand>
</feature>
<dbReference type="Proteomes" id="UP000785625">
    <property type="component" value="Unassembled WGS sequence"/>
</dbReference>
<keyword evidence="2 7" id="KW-0808">Transferase</keyword>
<dbReference type="NCBIfam" id="NF000756">
    <property type="entry name" value="PRK00047.1"/>
    <property type="match status" value="1"/>
</dbReference>
<evidence type="ECO:0000256" key="6">
    <source>
        <dbReference type="ARBA" id="ARBA00022840"/>
    </source>
</evidence>
<evidence type="ECO:0000256" key="3">
    <source>
        <dbReference type="ARBA" id="ARBA00022741"/>
    </source>
</evidence>
<comment type="PTM">
    <text evidence="7">The phosphoenolpyruvate-dependent sugar phosphotransferase system (PTS), including enzyme I, and histidine-containing protein (HPr) are required for the phosphorylation, which leads to the activation of the enzyme.</text>
</comment>
<feature type="binding site" evidence="7">
    <location>
        <position position="311"/>
    </location>
    <ligand>
        <name>ADP</name>
        <dbReference type="ChEBI" id="CHEBI:456216"/>
    </ligand>
</feature>
<keyword evidence="4 7" id="KW-0418">Kinase</keyword>
<dbReference type="PROSITE" id="PS00933">
    <property type="entry name" value="FGGY_KINASES_1"/>
    <property type="match status" value="1"/>
</dbReference>
<dbReference type="EC" id="2.7.1.30" evidence="7"/>
<feature type="binding site" evidence="7">
    <location>
        <position position="268"/>
    </location>
    <ligand>
        <name>ATP</name>
        <dbReference type="ChEBI" id="CHEBI:30616"/>
    </ligand>
</feature>
<keyword evidence="12" id="KW-1185">Reference proteome</keyword>
<comment type="similarity">
    <text evidence="1 7 8">Belongs to the FGGY kinase family.</text>
</comment>
<dbReference type="InterPro" id="IPR018485">
    <property type="entry name" value="FGGY_C"/>
</dbReference>
<comment type="subunit">
    <text evidence="7">Homotetramer and homodimer (in equilibrium).</text>
</comment>
<evidence type="ECO:0000259" key="9">
    <source>
        <dbReference type="Pfam" id="PF00370"/>
    </source>
</evidence>
<feature type="binding site" evidence="7">
    <location>
        <position position="268"/>
    </location>
    <ligand>
        <name>ADP</name>
        <dbReference type="ChEBI" id="CHEBI:456216"/>
    </ligand>
</feature>
<dbReference type="EMBL" id="JACJKU010000032">
    <property type="protein sequence ID" value="MBM6940718.1"/>
    <property type="molecule type" value="Genomic_DNA"/>
</dbReference>
<feature type="domain" description="Carbohydrate kinase FGGY N-terminal" evidence="9">
    <location>
        <begin position="6"/>
        <end position="253"/>
    </location>
</feature>
<dbReference type="SUPFAM" id="SSF53067">
    <property type="entry name" value="Actin-like ATPase domain"/>
    <property type="match status" value="2"/>
</dbReference>
<reference evidence="11 12" key="1">
    <citation type="journal article" date="2021" name="Sci. Rep.">
        <title>The distribution of antibiotic resistance genes in chicken gut microbiota commensals.</title>
        <authorList>
            <person name="Juricova H."/>
            <person name="Matiasovicova J."/>
            <person name="Kubasova T."/>
            <person name="Cejkova D."/>
            <person name="Rychlik I."/>
        </authorList>
    </citation>
    <scope>NUCLEOTIDE SEQUENCE [LARGE SCALE GENOMIC DNA]</scope>
    <source>
        <strain evidence="11 12">An574</strain>
    </source>
</reference>
<feature type="binding site" evidence="7">
    <location>
        <position position="85"/>
    </location>
    <ligand>
        <name>glycerol</name>
        <dbReference type="ChEBI" id="CHEBI:17754"/>
    </ligand>
</feature>
<dbReference type="Gene3D" id="3.30.420.40">
    <property type="match status" value="2"/>
</dbReference>
<dbReference type="PIRSF" id="PIRSF000538">
    <property type="entry name" value="GlpK"/>
    <property type="match status" value="1"/>
</dbReference>
<feature type="modified residue" description="Phosphohistidine; by HPr" evidence="7">
    <location>
        <position position="232"/>
    </location>
</feature>
<evidence type="ECO:0000256" key="4">
    <source>
        <dbReference type="ARBA" id="ARBA00022777"/>
    </source>
</evidence>
<evidence type="ECO:0000256" key="5">
    <source>
        <dbReference type="ARBA" id="ARBA00022798"/>
    </source>
</evidence>
<dbReference type="PANTHER" id="PTHR10196">
    <property type="entry name" value="SUGAR KINASE"/>
    <property type="match status" value="1"/>
</dbReference>
<evidence type="ECO:0000313" key="11">
    <source>
        <dbReference type="EMBL" id="MBM6940718.1"/>
    </source>
</evidence>
<dbReference type="RefSeq" id="WP_204785028.1">
    <property type="nucleotide sequence ID" value="NZ_JACJKU010000032.1"/>
</dbReference>
<dbReference type="PROSITE" id="PS00445">
    <property type="entry name" value="FGGY_KINASES_2"/>
    <property type="match status" value="1"/>
</dbReference>
<dbReference type="NCBIfam" id="TIGR01311">
    <property type="entry name" value="glycerol_kin"/>
    <property type="match status" value="1"/>
</dbReference>
<feature type="binding site" evidence="7">
    <location>
        <position position="315"/>
    </location>
    <ligand>
        <name>ATP</name>
        <dbReference type="ChEBI" id="CHEBI:30616"/>
    </ligand>
</feature>
<feature type="binding site" evidence="7">
    <location>
        <position position="84"/>
    </location>
    <ligand>
        <name>sn-glycerol 3-phosphate</name>
        <dbReference type="ChEBI" id="CHEBI:57597"/>
    </ligand>
</feature>
<dbReference type="InterPro" id="IPR018484">
    <property type="entry name" value="FGGY_N"/>
</dbReference>
<comment type="function">
    <text evidence="7">Key enzyme in the regulation of glycerol uptake and metabolism. Catalyzes the phosphorylation of glycerol to yield sn-glycerol 3-phosphate.</text>
</comment>
<sequence length="500" mass="55278">MSDQQYVMAIDEGTTSTRAIIFNHDGQEVAIAQQEFHQYFPKPGWVEHDALEIWEAVQQVMSEVMIKAGIQPYKIASIGITNQRETTVIWDKHTGKPIHKAIVWQSKQTAPIAEQLAADGYTDMIHQKTGLVIDSYFSATKIKWLLDNVPGARQRAENGDLLFGTIDTWLLWNLTSHRVHATDVTNASRTMLFNIHDLDWDDDILRLLDIPRQMLPKVQPSSSIFGYTGDYHFYGVQIPIAGIAGDQQAALFGQAAFEKGSVKNTYGTGAFTVMNTGEKPILSNNGLLTTIAYGLDNKITYALEGSIFVAGSAVQWLRDGLQFFKSAIESEKMAVAAQTTGGVYVVPAFTGLGAPYWDQEVRGAMFGLTRGSNRNHIIRATLEAIAYQTKDVVDTMVADTGLPLKMLAVDGGASRNNFMMQFQADILQTPIVRAQIEETTALGASFLAGLAVDFWSSQDDLKKLSKLGTQFDPQMDSARADELYDGWQQAIRAAQLFSKK</sequence>
<dbReference type="Pfam" id="PF02782">
    <property type="entry name" value="FGGY_C"/>
    <property type="match status" value="1"/>
</dbReference>
<dbReference type="InterPro" id="IPR043129">
    <property type="entry name" value="ATPase_NBD"/>
</dbReference>
<feature type="binding site" evidence="7">
    <location>
        <position position="14"/>
    </location>
    <ligand>
        <name>sn-glycerol 3-phosphate</name>
        <dbReference type="ChEBI" id="CHEBI:57597"/>
    </ligand>
</feature>
<evidence type="ECO:0000256" key="2">
    <source>
        <dbReference type="ARBA" id="ARBA00022679"/>
    </source>
</evidence>
<feature type="binding site" evidence="7">
    <location>
        <position position="14"/>
    </location>
    <ligand>
        <name>ATP</name>
        <dbReference type="ChEBI" id="CHEBI:30616"/>
    </ligand>
</feature>
<keyword evidence="7" id="KW-0597">Phosphoprotein</keyword>
<feature type="binding site" evidence="7">
    <location>
        <position position="246"/>
    </location>
    <ligand>
        <name>glycerol</name>
        <dbReference type="ChEBI" id="CHEBI:17754"/>
    </ligand>
</feature>
<accession>A0ABS2GXU2</accession>
<comment type="activity regulation">
    <text evidence="7">Activated by phosphorylation and inhibited by fructose 1,6-bisphosphate (FBP).</text>
</comment>
<protein>
    <recommendedName>
        <fullName evidence="7">Glycerol kinase</fullName>
        <ecNumber evidence="7">2.7.1.30</ecNumber>
    </recommendedName>
    <alternativeName>
        <fullName evidence="7">ATP:glycerol 3-phosphotransferase</fullName>
    </alternativeName>
    <alternativeName>
        <fullName evidence="7">Glycerokinase</fullName>
        <shortName evidence="7">GK</shortName>
    </alternativeName>
</protein>
<feature type="binding site" evidence="7">
    <location>
        <position position="14"/>
    </location>
    <ligand>
        <name>ADP</name>
        <dbReference type="ChEBI" id="CHEBI:456216"/>
    </ligand>
</feature>
<feature type="binding site" evidence="7">
    <location>
        <position position="15"/>
    </location>
    <ligand>
        <name>ATP</name>
        <dbReference type="ChEBI" id="CHEBI:30616"/>
    </ligand>
</feature>
<evidence type="ECO:0000259" key="10">
    <source>
        <dbReference type="Pfam" id="PF02782"/>
    </source>
</evidence>
<dbReference type="InterPro" id="IPR018483">
    <property type="entry name" value="Carb_kinase_FGGY_CS"/>
</dbReference>
<evidence type="ECO:0000256" key="1">
    <source>
        <dbReference type="ARBA" id="ARBA00009156"/>
    </source>
</evidence>
<dbReference type="Pfam" id="PF00370">
    <property type="entry name" value="FGGY_N"/>
    <property type="match status" value="1"/>
</dbReference>
<feature type="domain" description="Carbohydrate kinase FGGY C-terminal" evidence="10">
    <location>
        <begin position="263"/>
        <end position="451"/>
    </location>
</feature>
<dbReference type="CDD" id="cd07786">
    <property type="entry name" value="FGGY_EcGK_like"/>
    <property type="match status" value="1"/>
</dbReference>
<feature type="binding site" evidence="7">
    <location>
        <position position="84"/>
    </location>
    <ligand>
        <name>glycerol</name>
        <dbReference type="ChEBI" id="CHEBI:17754"/>
    </ligand>
</feature>
<comment type="pathway">
    <text evidence="7">Polyol metabolism; glycerol degradation via glycerol kinase pathway; sn-glycerol 3-phosphate from glycerol: step 1/1.</text>
</comment>